<protein>
    <submittedName>
        <fullName evidence="2">Uncharacterized protein</fullName>
    </submittedName>
</protein>
<evidence type="ECO:0000313" key="2">
    <source>
        <dbReference type="EMBL" id="GMH85417.1"/>
    </source>
</evidence>
<dbReference type="EMBL" id="BLQM01000359">
    <property type="protein sequence ID" value="GMH85417.1"/>
    <property type="molecule type" value="Genomic_DNA"/>
</dbReference>
<feature type="region of interest" description="Disordered" evidence="1">
    <location>
        <begin position="82"/>
        <end position="101"/>
    </location>
</feature>
<sequence>MGVHIDVVFVKPGEEIVVGVAVVKDVDWAGWVVEFCGLGRVGGGSVRGGDAVLGFLCSYLDARHEHVLARFRRQLSVGVNDGDGVGPEHGGEGHAPAVVPL</sequence>
<organism evidence="2 3">
    <name type="scientific">Triparma laevis f. inornata</name>
    <dbReference type="NCBI Taxonomy" id="1714386"/>
    <lineage>
        <taxon>Eukaryota</taxon>
        <taxon>Sar</taxon>
        <taxon>Stramenopiles</taxon>
        <taxon>Ochrophyta</taxon>
        <taxon>Bolidophyceae</taxon>
        <taxon>Parmales</taxon>
        <taxon>Triparmaceae</taxon>
        <taxon>Triparma</taxon>
    </lineage>
</organism>
<accession>A0A9W7BD06</accession>
<name>A0A9W7BD06_9STRA</name>
<evidence type="ECO:0000313" key="3">
    <source>
        <dbReference type="Proteomes" id="UP001162640"/>
    </source>
</evidence>
<dbReference type="AlphaFoldDB" id="A0A9W7BD06"/>
<dbReference type="Proteomes" id="UP001162640">
    <property type="component" value="Unassembled WGS sequence"/>
</dbReference>
<gene>
    <name evidence="2" type="ORF">TL16_g10224</name>
</gene>
<proteinExistence type="predicted"/>
<comment type="caution">
    <text evidence="2">The sequence shown here is derived from an EMBL/GenBank/DDBJ whole genome shotgun (WGS) entry which is preliminary data.</text>
</comment>
<evidence type="ECO:0000256" key="1">
    <source>
        <dbReference type="SAM" id="MobiDB-lite"/>
    </source>
</evidence>
<reference evidence="3" key="1">
    <citation type="journal article" date="2023" name="Commun. Biol.">
        <title>Genome analysis of Parmales, the sister group of diatoms, reveals the evolutionary specialization of diatoms from phago-mixotrophs to photoautotrophs.</title>
        <authorList>
            <person name="Ban H."/>
            <person name="Sato S."/>
            <person name="Yoshikawa S."/>
            <person name="Yamada K."/>
            <person name="Nakamura Y."/>
            <person name="Ichinomiya M."/>
            <person name="Sato N."/>
            <person name="Blanc-Mathieu R."/>
            <person name="Endo H."/>
            <person name="Kuwata A."/>
            <person name="Ogata H."/>
        </authorList>
    </citation>
    <scope>NUCLEOTIDE SEQUENCE [LARGE SCALE GENOMIC DNA]</scope>
</reference>